<sequence length="251" mass="27061">MYVRYEHNNNTYEGYMKDGLVTKLEGSMFENPELSDETVPASSVTLLPPCQPTKVVCVGLNYLDHAKEMNEALPEAPLLFLKPPTTVIAHEDDIVAPSNTGRLDHEGELAIVIGKKAKNISANEAEGAIFGFTCANDFTARAIQLSDKQWTRGKSFDTFCPLGPGIVSDINQKDAKIQLTVNGEVRQSSNINMFIFGVNEIVSYVSKCMTLLPGDVILTGTPHGVGPVNSGDVMSVTIDGIGTLTNALKIA</sequence>
<dbReference type="PANTHER" id="PTHR11820:SF7">
    <property type="entry name" value="ACYLPYRUVASE FAHD1, MITOCHONDRIAL"/>
    <property type="match status" value="1"/>
</dbReference>
<evidence type="ECO:0000256" key="7">
    <source>
        <dbReference type="ARBA" id="ARBA00060680"/>
    </source>
</evidence>
<dbReference type="InterPro" id="IPR018833">
    <property type="entry name" value="Rv2993c-like_N"/>
</dbReference>
<comment type="pathway">
    <text evidence="6">Aromatic compound metabolism; 4-hydroxyphenylacetate degradation; pyruvate and succinate semialdehyde from 4-hydroxyphenylacetate: step 4/7.</text>
</comment>
<dbReference type="EC" id="4.3.2.3" evidence="10"/>
<reference evidence="10 11" key="1">
    <citation type="journal article" date="2016" name="Genome Announc.">
        <title>Draft Genome Sequence of 'Halomonas chromatireducens' Strain AGD 8-3, a Haloalkaliphilic Chromate- and Selenite-Reducing Gammaproteobacterium.</title>
        <authorList>
            <person name="Sharko F.S."/>
            <person name="Shapovalova A.A."/>
            <person name="Tsygankova S.V."/>
            <person name="Komova A.V."/>
            <person name="Boulygina E.S."/>
            <person name="Teslyuk A.B."/>
            <person name="Gotovtsev P.M."/>
            <person name="Namsaraev Z.B."/>
            <person name="Khijniak T.V."/>
            <person name="Nedoluzhko A.V."/>
            <person name="Vasilov R.G."/>
        </authorList>
    </citation>
    <scope>NUCLEOTIDE SEQUENCE [LARGE SCALE GENOMIC DNA]</scope>
    <source>
        <strain evidence="10 11">AGD 8-3</strain>
    </source>
</reference>
<keyword evidence="11" id="KW-1185">Reference proteome</keyword>
<proteinExistence type="inferred from homology"/>
<evidence type="ECO:0000313" key="10">
    <source>
        <dbReference type="EMBL" id="AMC99421.1"/>
    </source>
</evidence>
<evidence type="ECO:0000256" key="2">
    <source>
        <dbReference type="ARBA" id="ARBA00022723"/>
    </source>
</evidence>
<accession>A0A109UKT3</accession>
<keyword evidence="10" id="KW-0456">Lyase</keyword>
<dbReference type="Pfam" id="PF01557">
    <property type="entry name" value="FAA_hydrolase"/>
    <property type="match status" value="1"/>
</dbReference>
<dbReference type="GO" id="GO:0046872">
    <property type="term" value="F:metal ion binding"/>
    <property type="evidence" value="ECO:0007669"/>
    <property type="project" value="UniProtKB-KW"/>
</dbReference>
<dbReference type="GO" id="GO:0018800">
    <property type="term" value="F:5-oxopent-3-ene-1,2,5-tricarboxylate decarboxylase activity"/>
    <property type="evidence" value="ECO:0007669"/>
    <property type="project" value="UniProtKB-EC"/>
</dbReference>
<dbReference type="PANTHER" id="PTHR11820">
    <property type="entry name" value="ACYLPYRUVASE"/>
    <property type="match status" value="1"/>
</dbReference>
<evidence type="ECO:0000313" key="11">
    <source>
        <dbReference type="Proteomes" id="UP000063387"/>
    </source>
</evidence>
<dbReference type="Pfam" id="PF10370">
    <property type="entry name" value="Rv2993c-like_N"/>
    <property type="match status" value="1"/>
</dbReference>
<dbReference type="Gene3D" id="3.90.850.10">
    <property type="entry name" value="Fumarylacetoacetase-like, C-terminal domain"/>
    <property type="match status" value="1"/>
</dbReference>
<reference evidence="10 11" key="2">
    <citation type="submission" date="2016-02" db="EMBL/GenBank/DDBJ databases">
        <authorList>
            <person name="Wen L."/>
            <person name="He K."/>
            <person name="Yang H."/>
        </authorList>
    </citation>
    <scope>NUCLEOTIDE SEQUENCE [LARGE SCALE GENOMIC DNA]</scope>
    <source>
        <strain evidence="10 11">AGD 8-3</strain>
    </source>
</reference>
<dbReference type="SUPFAM" id="SSF56529">
    <property type="entry name" value="FAH"/>
    <property type="match status" value="1"/>
</dbReference>
<evidence type="ECO:0000259" key="8">
    <source>
        <dbReference type="Pfam" id="PF01557"/>
    </source>
</evidence>
<dbReference type="EMBL" id="CP014226">
    <property type="protein sequence ID" value="AMC99421.1"/>
    <property type="molecule type" value="Genomic_DNA"/>
</dbReference>
<protein>
    <submittedName>
        <fullName evidence="10">Ureidoglycolate lyase</fullName>
        <ecNumber evidence="10">4.3.2.3</ecNumber>
    </submittedName>
</protein>
<comment type="catalytic activity">
    <reaction evidence="3">
        <text>(3E,5R)-5-carboxy-2-oxohept-3-enedioate + H(+) = (4Z)-2-oxohept-4-enedioate + CO2</text>
        <dbReference type="Rhea" id="RHEA:14397"/>
        <dbReference type="ChEBI" id="CHEBI:15378"/>
        <dbReference type="ChEBI" id="CHEBI:16526"/>
        <dbReference type="ChEBI" id="CHEBI:87491"/>
        <dbReference type="ChEBI" id="CHEBI:87507"/>
        <dbReference type="EC" id="4.1.1.68"/>
    </reaction>
</comment>
<dbReference type="RefSeq" id="WP_066444192.1">
    <property type="nucleotide sequence ID" value="NZ_CP014226.1"/>
</dbReference>
<comment type="catalytic activity">
    <reaction evidence="4">
        <text>(2E,4Z)-5-hydroxypenta-2,4-diene-1,2,5-tricarboxylate = (3E,5R)-5-carboxy-2-oxohept-3-enedioate</text>
        <dbReference type="Rhea" id="RHEA:18813"/>
        <dbReference type="ChEBI" id="CHEBI:47961"/>
        <dbReference type="ChEBI" id="CHEBI:87491"/>
        <dbReference type="EC" id="5.3.3.10"/>
    </reaction>
</comment>
<dbReference type="STRING" id="507626.LOKO_00325"/>
<dbReference type="GO" id="GO:0019752">
    <property type="term" value="P:carboxylic acid metabolic process"/>
    <property type="evidence" value="ECO:0007669"/>
    <property type="project" value="UniProtKB-ARBA"/>
</dbReference>
<name>A0A109UKT3_9GAMM</name>
<dbReference type="AlphaFoldDB" id="A0A109UKT3"/>
<evidence type="ECO:0000259" key="9">
    <source>
        <dbReference type="Pfam" id="PF10370"/>
    </source>
</evidence>
<feature type="domain" description="Fumarylacetoacetase-like C-terminal" evidence="8">
    <location>
        <begin position="54"/>
        <end position="247"/>
    </location>
</feature>
<comment type="function">
    <text evidence="5">Decarboxylates OPET (5-oxo-pent-3-ene-1,2,5-tricarboxylic acid) into HHDD (2-hydroxy-hept-2,4-diene-1,7-dioate) and isomerizes it to OHED (2-oxo-hept-3-ene-1,7-dioate).</text>
</comment>
<evidence type="ECO:0000256" key="5">
    <source>
        <dbReference type="ARBA" id="ARBA00057150"/>
    </source>
</evidence>
<dbReference type="GO" id="GO:0050385">
    <property type="term" value="F:ureidoglycolate lyase activity"/>
    <property type="evidence" value="ECO:0007669"/>
    <property type="project" value="UniProtKB-EC"/>
</dbReference>
<dbReference type="OrthoDB" id="9805307at2"/>
<dbReference type="GO" id="GO:0008704">
    <property type="term" value="F:5-carboxymethyl-2-hydroxymuconate delta-isomerase activity"/>
    <property type="evidence" value="ECO:0007669"/>
    <property type="project" value="UniProtKB-EC"/>
</dbReference>
<dbReference type="InterPro" id="IPR036663">
    <property type="entry name" value="Fumarylacetoacetase_C_sf"/>
</dbReference>
<feature type="domain" description="Rv2993c-like N-terminal" evidence="9">
    <location>
        <begin position="2"/>
        <end position="49"/>
    </location>
</feature>
<evidence type="ECO:0000256" key="3">
    <source>
        <dbReference type="ARBA" id="ARBA00051258"/>
    </source>
</evidence>
<gene>
    <name evidence="10" type="ORF">LOKO_00325</name>
</gene>
<evidence type="ECO:0000256" key="4">
    <source>
        <dbReference type="ARBA" id="ARBA00052790"/>
    </source>
</evidence>
<dbReference type="KEGG" id="hco:LOKO_00325"/>
<dbReference type="Proteomes" id="UP000063387">
    <property type="component" value="Chromosome"/>
</dbReference>
<evidence type="ECO:0000256" key="1">
    <source>
        <dbReference type="ARBA" id="ARBA00010211"/>
    </source>
</evidence>
<dbReference type="FunFam" id="3.90.850.10:FF:000002">
    <property type="entry name" value="2-hydroxyhepta-2,4-diene-1,7-dioate isomerase"/>
    <property type="match status" value="1"/>
</dbReference>
<comment type="similarity">
    <text evidence="1">Belongs to the FAH family.</text>
</comment>
<evidence type="ECO:0000256" key="6">
    <source>
        <dbReference type="ARBA" id="ARBA00060569"/>
    </source>
</evidence>
<organism evidence="10 11">
    <name type="scientific">Halomonas chromatireducens</name>
    <dbReference type="NCBI Taxonomy" id="507626"/>
    <lineage>
        <taxon>Bacteria</taxon>
        <taxon>Pseudomonadati</taxon>
        <taxon>Pseudomonadota</taxon>
        <taxon>Gammaproteobacteria</taxon>
        <taxon>Oceanospirillales</taxon>
        <taxon>Halomonadaceae</taxon>
        <taxon>Halomonas</taxon>
    </lineage>
</organism>
<dbReference type="InterPro" id="IPR011234">
    <property type="entry name" value="Fumarylacetoacetase-like_C"/>
</dbReference>
<dbReference type="PATRIC" id="fig|507626.3.peg.320"/>
<comment type="pathway">
    <text evidence="7">Aromatic compound metabolism; 4-hydroxyphenylacetate degradation; pyruvate and succinate semialdehyde from 4-hydroxyphenylacetate: step 5/7.</text>
</comment>
<keyword evidence="2" id="KW-0479">Metal-binding</keyword>
<dbReference type="GO" id="GO:0018773">
    <property type="term" value="F:acetylpyruvate hydrolase activity"/>
    <property type="evidence" value="ECO:0007669"/>
    <property type="project" value="TreeGrafter"/>
</dbReference>